<proteinExistence type="predicted"/>
<dbReference type="Gene3D" id="3.40.50.1220">
    <property type="entry name" value="TPP-binding domain"/>
    <property type="match status" value="2"/>
</dbReference>
<dbReference type="RefSeq" id="XP_002777411.1">
    <property type="nucleotide sequence ID" value="XM_002777365.1"/>
</dbReference>
<evidence type="ECO:0000256" key="1">
    <source>
        <dbReference type="ARBA" id="ARBA00022679"/>
    </source>
</evidence>
<dbReference type="InterPro" id="IPR029035">
    <property type="entry name" value="DHS-like_NAD/FAD-binding_dom"/>
</dbReference>
<gene>
    <name evidence="5" type="ORF">Pmar_PMAR009724</name>
</gene>
<dbReference type="Pfam" id="PF02146">
    <property type="entry name" value="SIR2"/>
    <property type="match status" value="1"/>
</dbReference>
<organism evidence="6">
    <name type="scientific">Perkinsus marinus (strain ATCC 50983 / TXsc)</name>
    <dbReference type="NCBI Taxonomy" id="423536"/>
    <lineage>
        <taxon>Eukaryota</taxon>
        <taxon>Sar</taxon>
        <taxon>Alveolata</taxon>
        <taxon>Perkinsozoa</taxon>
        <taxon>Perkinsea</taxon>
        <taxon>Perkinsida</taxon>
        <taxon>Perkinsidae</taxon>
        <taxon>Perkinsus</taxon>
    </lineage>
</organism>
<dbReference type="PROSITE" id="PS50305">
    <property type="entry name" value="SIRTUIN"/>
    <property type="match status" value="1"/>
</dbReference>
<protein>
    <submittedName>
        <fullName evidence="5">NAD-dependent deacetylase sirtuin-5, putative</fullName>
    </submittedName>
</protein>
<keyword evidence="6" id="KW-1185">Reference proteome</keyword>
<comment type="caution">
    <text evidence="3">Lacks conserved residue(s) required for the propagation of feature annotation.</text>
</comment>
<reference evidence="5 6" key="1">
    <citation type="submission" date="2008-07" db="EMBL/GenBank/DDBJ databases">
        <authorList>
            <person name="El-Sayed N."/>
            <person name="Caler E."/>
            <person name="Inman J."/>
            <person name="Amedeo P."/>
            <person name="Hass B."/>
            <person name="Wortman J."/>
        </authorList>
    </citation>
    <scope>NUCLEOTIDE SEQUENCE [LARGE SCALE GENOMIC DNA]</scope>
    <source>
        <strain evidence="6">ATCC 50983 / TXsc</strain>
    </source>
</reference>
<dbReference type="InterPro" id="IPR050134">
    <property type="entry name" value="NAD-dep_sirtuin_deacylases"/>
</dbReference>
<evidence type="ECO:0000313" key="5">
    <source>
        <dbReference type="EMBL" id="EER09227.1"/>
    </source>
</evidence>
<evidence type="ECO:0000259" key="4">
    <source>
        <dbReference type="PROSITE" id="PS50305"/>
    </source>
</evidence>
<sequence>MSSEAQKVVAAASPNTCHMWCAELQKIKENDGKDFTLMTQNVDRLHQAAGSHNIIELHGSLWLVKKSNDDAHTHTFIEDGVNVWEDRNVPITPAFANIDQRPPDHHHHITVPIGELPHRDGRLLRPGVVWFGEALDKDTLASANKAMSSCDLLLVLGTSSVVYPAAGFADTALKRNIPRQSYL</sequence>
<dbReference type="GeneID" id="9065491"/>
<dbReference type="Proteomes" id="UP000007800">
    <property type="component" value="Unassembled WGS sequence"/>
</dbReference>
<dbReference type="EMBL" id="GG678492">
    <property type="protein sequence ID" value="EER09227.1"/>
    <property type="molecule type" value="Genomic_DNA"/>
</dbReference>
<feature type="domain" description="Deacetylase sirtuin-type" evidence="4">
    <location>
        <begin position="1"/>
        <end position="183"/>
    </location>
</feature>
<dbReference type="GO" id="GO:0005634">
    <property type="term" value="C:nucleus"/>
    <property type="evidence" value="ECO:0007669"/>
    <property type="project" value="TreeGrafter"/>
</dbReference>
<evidence type="ECO:0000313" key="6">
    <source>
        <dbReference type="Proteomes" id="UP000007800"/>
    </source>
</evidence>
<dbReference type="InterPro" id="IPR003000">
    <property type="entry name" value="Sirtuin"/>
</dbReference>
<dbReference type="GO" id="GO:0070403">
    <property type="term" value="F:NAD+ binding"/>
    <property type="evidence" value="ECO:0007669"/>
    <property type="project" value="InterPro"/>
</dbReference>
<name>C5L234_PERM5</name>
<dbReference type="InterPro" id="IPR026590">
    <property type="entry name" value="Ssirtuin_cat_dom"/>
</dbReference>
<keyword evidence="1" id="KW-0808">Transferase</keyword>
<dbReference type="PANTHER" id="PTHR11085">
    <property type="entry name" value="NAD-DEPENDENT PROTEIN DEACYLASE SIRTUIN-5, MITOCHONDRIAL-RELATED"/>
    <property type="match status" value="1"/>
</dbReference>
<dbReference type="AlphaFoldDB" id="C5L234"/>
<dbReference type="SUPFAM" id="SSF52467">
    <property type="entry name" value="DHS-like NAD/FAD-binding domain"/>
    <property type="match status" value="1"/>
</dbReference>
<evidence type="ECO:0000256" key="3">
    <source>
        <dbReference type="PROSITE-ProRule" id="PRU00236"/>
    </source>
</evidence>
<dbReference type="PANTHER" id="PTHR11085:SF10">
    <property type="entry name" value="NAD-DEPENDENT PROTEIN DEACYLASE SIRTUIN-5, MITOCHONDRIAL-RELATED"/>
    <property type="match status" value="1"/>
</dbReference>
<evidence type="ECO:0000256" key="2">
    <source>
        <dbReference type="ARBA" id="ARBA00023027"/>
    </source>
</evidence>
<dbReference type="OrthoDB" id="424302at2759"/>
<dbReference type="OMA" id="QCTACGN"/>
<dbReference type="FunCoup" id="C5L234">
    <property type="interactions" value="156"/>
</dbReference>
<dbReference type="GO" id="GO:0017136">
    <property type="term" value="F:histone deacetylase activity, NAD-dependent"/>
    <property type="evidence" value="ECO:0007669"/>
    <property type="project" value="TreeGrafter"/>
</dbReference>
<accession>C5L234</accession>
<keyword evidence="2" id="KW-0520">NAD</keyword>
<dbReference type="InParanoid" id="C5L234"/>